<feature type="domain" description="Ig-like" evidence="6">
    <location>
        <begin position="393"/>
        <end position="473"/>
    </location>
</feature>
<feature type="domain" description="Ig-like" evidence="6">
    <location>
        <begin position="489"/>
        <end position="566"/>
    </location>
</feature>
<dbReference type="Pfam" id="PF13895">
    <property type="entry name" value="Ig_2"/>
    <property type="match status" value="3"/>
</dbReference>
<dbReference type="InterPro" id="IPR003599">
    <property type="entry name" value="Ig_sub"/>
</dbReference>
<dbReference type="SUPFAM" id="SSF48726">
    <property type="entry name" value="Immunoglobulin"/>
    <property type="match status" value="6"/>
</dbReference>
<evidence type="ECO:0000313" key="8">
    <source>
        <dbReference type="Proteomes" id="UP000694680"/>
    </source>
</evidence>
<evidence type="ECO:0000313" key="7">
    <source>
        <dbReference type="Ensembl" id="ENSGWIP00000002572.1"/>
    </source>
</evidence>
<feature type="region of interest" description="Disordered" evidence="3">
    <location>
        <begin position="763"/>
        <end position="788"/>
    </location>
</feature>
<feature type="domain" description="Ig-like" evidence="6">
    <location>
        <begin position="304"/>
        <end position="384"/>
    </location>
</feature>
<reference evidence="7" key="1">
    <citation type="submission" date="2020-06" db="EMBL/GenBank/DDBJ databases">
        <authorList>
            <consortium name="Wellcome Sanger Institute Data Sharing"/>
        </authorList>
    </citation>
    <scope>NUCLEOTIDE SEQUENCE [LARGE SCALE GENOMIC DNA]</scope>
</reference>
<reference evidence="7" key="3">
    <citation type="submission" date="2025-09" db="UniProtKB">
        <authorList>
            <consortium name="Ensembl"/>
        </authorList>
    </citation>
    <scope>IDENTIFICATION</scope>
</reference>
<keyword evidence="4" id="KW-0812">Transmembrane</keyword>
<feature type="domain" description="Ig-like" evidence="6">
    <location>
        <begin position="580"/>
        <end position="661"/>
    </location>
</feature>
<evidence type="ECO:0000256" key="2">
    <source>
        <dbReference type="ARBA" id="ARBA00023157"/>
    </source>
</evidence>
<dbReference type="SMART" id="SM00409">
    <property type="entry name" value="IG"/>
    <property type="match status" value="7"/>
</dbReference>
<dbReference type="GO" id="GO:0009897">
    <property type="term" value="C:external side of plasma membrane"/>
    <property type="evidence" value="ECO:0007669"/>
    <property type="project" value="TreeGrafter"/>
</dbReference>
<dbReference type="GO" id="GO:0004888">
    <property type="term" value="F:transmembrane signaling receptor activity"/>
    <property type="evidence" value="ECO:0007669"/>
    <property type="project" value="TreeGrafter"/>
</dbReference>
<feature type="region of interest" description="Disordered" evidence="3">
    <location>
        <begin position="624"/>
        <end position="658"/>
    </location>
</feature>
<evidence type="ECO:0000256" key="3">
    <source>
        <dbReference type="SAM" id="MobiDB-lite"/>
    </source>
</evidence>
<keyword evidence="2" id="KW-1015">Disulfide bond</keyword>
<evidence type="ECO:0000256" key="1">
    <source>
        <dbReference type="ARBA" id="ARBA00022729"/>
    </source>
</evidence>
<dbReference type="PROSITE" id="PS50835">
    <property type="entry name" value="IG_LIKE"/>
    <property type="match status" value="6"/>
</dbReference>
<keyword evidence="4" id="KW-0472">Membrane</keyword>
<dbReference type="Ensembl" id="ENSGWIT00000002784.1">
    <property type="protein sequence ID" value="ENSGWIP00000002572.1"/>
    <property type="gene ID" value="ENSGWIG00000001386.1"/>
</dbReference>
<gene>
    <name evidence="7" type="primary">LOC114466923</name>
</gene>
<dbReference type="InterPro" id="IPR007110">
    <property type="entry name" value="Ig-like_dom"/>
</dbReference>
<sequence>MWLSKMFILIYLIGVCAAQDPTEVPPSPLLQLKTAWLDVFPSEKVEFSCGIKDSSEWTFTLLRDGKNLASFPRDGSTLKVTAGAGGTERYSCVGHHEVKKTPSQTSSSVELRVYDNKPKPKISRSSSFDIMYTGESISFKCELTVSSGWEYLWYHNGKEISSSGDTLTKPSLGQSDDGQYECKAKRGMDPFFSEASEATSLQVSDPPTPTLTLQTPWHDVFENEVVEFTCELSSSIDWTFTWYRNNKKLSEDDVLIMDDDNLLNITSVSRAHQGQYACKAHLLPRGVSSGFSSTNELTVYEKIPEAALTKSPEYELMYVGETVNFTCKVSTSSGWTYVWYKDGTMLPQTSQSISIYLSPSNEGEYYCLGTRSKTTATKSSKKIRQNAAEIPVPTLKLLSKWMDVFPTESVTLRCGMQSGSRWTYTWYKGTQRVQADSTVSFDSDRATLFIKSASAANEGAYKCEGHLQDRAVRSKFSSDLNLQVYDTGPRVLLLQKPTHSLMHTGDSVSFSCHVNVSSGWQYLWFKDSEILTSEGNNHTTIGSVVTTSSGSYQCQVKRGTNDAYYSAQSQWMKLDVKERPQAAITLLTGWSEVFSTDSLVLDCTVDDSNEWNYTWFKEEHPINSPPSEKHIVTPQNDPDQREYKCQGERNGRPSYSKQSTTFKTKNLLLKRRLLLSISGVIFFGIIAVFLGCIACRVLRKPDEADELPEDPNLFPLMPQLKDLTDTSCPLAEFITEAALNAPAREVEENGIICSETTQLPIVSPEDRDLMNDGNDQTENNGGLTSFQQ</sequence>
<feature type="transmembrane region" description="Helical" evidence="4">
    <location>
        <begin position="673"/>
        <end position="698"/>
    </location>
</feature>
<evidence type="ECO:0000259" key="6">
    <source>
        <dbReference type="PROSITE" id="PS50835"/>
    </source>
</evidence>
<feature type="domain" description="Ig-like" evidence="6">
    <location>
        <begin position="120"/>
        <end position="204"/>
    </location>
</feature>
<dbReference type="InterPro" id="IPR050488">
    <property type="entry name" value="Ig_Fc_receptor"/>
</dbReference>
<dbReference type="GO" id="GO:0006955">
    <property type="term" value="P:immune response"/>
    <property type="evidence" value="ECO:0007669"/>
    <property type="project" value="TreeGrafter"/>
</dbReference>
<dbReference type="Pfam" id="PF13927">
    <property type="entry name" value="Ig_3"/>
    <property type="match status" value="2"/>
</dbReference>
<evidence type="ECO:0000256" key="4">
    <source>
        <dbReference type="SAM" id="Phobius"/>
    </source>
</evidence>
<feature type="chain" id="PRO_5034437913" evidence="5">
    <location>
        <begin position="19"/>
        <end position="788"/>
    </location>
</feature>
<keyword evidence="8" id="KW-1185">Reference proteome</keyword>
<name>A0A8C5D982_GOUWI</name>
<protein>
    <submittedName>
        <fullName evidence="7">Titin-like</fullName>
    </submittedName>
</protein>
<dbReference type="AlphaFoldDB" id="A0A8C5D982"/>
<evidence type="ECO:0000256" key="5">
    <source>
        <dbReference type="SAM" id="SignalP"/>
    </source>
</evidence>
<dbReference type="GO" id="GO:0007166">
    <property type="term" value="P:cell surface receptor signaling pathway"/>
    <property type="evidence" value="ECO:0007669"/>
    <property type="project" value="TreeGrafter"/>
</dbReference>
<keyword evidence="4" id="KW-1133">Transmembrane helix</keyword>
<dbReference type="InterPro" id="IPR036179">
    <property type="entry name" value="Ig-like_dom_sf"/>
</dbReference>
<dbReference type="InterPro" id="IPR003598">
    <property type="entry name" value="Ig_sub2"/>
</dbReference>
<dbReference type="Gene3D" id="2.60.40.10">
    <property type="entry name" value="Immunoglobulins"/>
    <property type="match status" value="7"/>
</dbReference>
<reference evidence="7" key="2">
    <citation type="submission" date="2025-08" db="UniProtKB">
        <authorList>
            <consortium name="Ensembl"/>
        </authorList>
    </citation>
    <scope>IDENTIFICATION</scope>
</reference>
<feature type="domain" description="Ig-like" evidence="6">
    <location>
        <begin position="209"/>
        <end position="298"/>
    </location>
</feature>
<dbReference type="PANTHER" id="PTHR11481:SF64">
    <property type="entry name" value="FC RECEPTOR-LIKE PROTEIN 4"/>
    <property type="match status" value="1"/>
</dbReference>
<organism evidence="7 8">
    <name type="scientific">Gouania willdenowi</name>
    <name type="common">Blunt-snouted clingfish</name>
    <name type="synonym">Lepadogaster willdenowi</name>
    <dbReference type="NCBI Taxonomy" id="441366"/>
    <lineage>
        <taxon>Eukaryota</taxon>
        <taxon>Metazoa</taxon>
        <taxon>Chordata</taxon>
        <taxon>Craniata</taxon>
        <taxon>Vertebrata</taxon>
        <taxon>Euteleostomi</taxon>
        <taxon>Actinopterygii</taxon>
        <taxon>Neopterygii</taxon>
        <taxon>Teleostei</taxon>
        <taxon>Neoteleostei</taxon>
        <taxon>Acanthomorphata</taxon>
        <taxon>Ovalentaria</taxon>
        <taxon>Blenniimorphae</taxon>
        <taxon>Blenniiformes</taxon>
        <taxon>Gobiesocoidei</taxon>
        <taxon>Gobiesocidae</taxon>
        <taxon>Gobiesocinae</taxon>
        <taxon>Gouania</taxon>
    </lineage>
</organism>
<dbReference type="Proteomes" id="UP000694680">
    <property type="component" value="Chromosome 7"/>
</dbReference>
<accession>A0A8C5D982</accession>
<proteinExistence type="predicted"/>
<feature type="compositionally biased region" description="Basic and acidic residues" evidence="3">
    <location>
        <begin position="638"/>
        <end position="651"/>
    </location>
</feature>
<feature type="compositionally biased region" description="Polar residues" evidence="3">
    <location>
        <begin position="773"/>
        <end position="788"/>
    </location>
</feature>
<feature type="signal peptide" evidence="5">
    <location>
        <begin position="1"/>
        <end position="18"/>
    </location>
</feature>
<keyword evidence="1 5" id="KW-0732">Signal</keyword>
<dbReference type="InterPro" id="IPR013783">
    <property type="entry name" value="Ig-like_fold"/>
</dbReference>
<dbReference type="PANTHER" id="PTHR11481">
    <property type="entry name" value="IMMUNOGLOBULIN FC RECEPTOR"/>
    <property type="match status" value="1"/>
</dbReference>
<dbReference type="SMART" id="SM00408">
    <property type="entry name" value="IGc2"/>
    <property type="match status" value="6"/>
</dbReference>